<feature type="transmembrane region" description="Helical" evidence="2">
    <location>
        <begin position="284"/>
        <end position="306"/>
    </location>
</feature>
<evidence type="ECO:0000313" key="4">
    <source>
        <dbReference type="Proteomes" id="UP000279236"/>
    </source>
</evidence>
<dbReference type="AlphaFoldDB" id="A0A427XGW8"/>
<sequence length="381" mass="42009">MVAPSVAQSLEASASPGPVKPPAPASLHIQQHHGLSGGRFNPTHLHLVDSDGREVEWQSRRARKRRYAAKSHHIGQNGHVVEGIALRVQSLGDQLKPHLMYDVSFWIAVWFTLGSTVWVINGFLTWLPFIYPSVGTDRNAHTAAGLAFLGGTIFNIGSYLMVVEALDRGRETQFGTALGRLLHDIAHPTEMKDAESGFTTPSDKNLVGPDAARGFAWWGKPLWHEFGYDATWSESGKKHHPLMQKALVQLCAACTFWIATLTGLPGVIPGLFDGEHVVIGDVFFWSPQVIGGSGFVISSAILMIEVQHHWWQPRPLDIGWQVGVWNLVGALGFLLCGALGYSKNSRMEYESALATFWGSWAFLIGSCCQVWEVVWREPPQS</sequence>
<proteinExistence type="predicted"/>
<evidence type="ECO:0008006" key="5">
    <source>
        <dbReference type="Google" id="ProtNLM"/>
    </source>
</evidence>
<dbReference type="GeneID" id="39587064"/>
<evidence type="ECO:0000256" key="1">
    <source>
        <dbReference type="SAM" id="MobiDB-lite"/>
    </source>
</evidence>
<protein>
    <recommendedName>
        <fullName evidence="5">Integral membrane protein</fullName>
    </recommendedName>
</protein>
<dbReference type="RefSeq" id="XP_028473213.1">
    <property type="nucleotide sequence ID" value="XM_028618257.1"/>
</dbReference>
<dbReference type="Proteomes" id="UP000279236">
    <property type="component" value="Unassembled WGS sequence"/>
</dbReference>
<feature type="transmembrane region" description="Helical" evidence="2">
    <location>
        <begin position="143"/>
        <end position="163"/>
    </location>
</feature>
<dbReference type="EMBL" id="RSCE01000013">
    <property type="protein sequence ID" value="RSH78066.1"/>
    <property type="molecule type" value="Genomic_DNA"/>
</dbReference>
<dbReference type="OrthoDB" id="2603at2759"/>
<gene>
    <name evidence="3" type="ORF">EHS24_002521</name>
</gene>
<dbReference type="STRING" id="105984.A0A427XGW8"/>
<evidence type="ECO:0000256" key="2">
    <source>
        <dbReference type="SAM" id="Phobius"/>
    </source>
</evidence>
<feature type="transmembrane region" description="Helical" evidence="2">
    <location>
        <begin position="105"/>
        <end position="131"/>
    </location>
</feature>
<keyword evidence="4" id="KW-1185">Reference proteome</keyword>
<evidence type="ECO:0000313" key="3">
    <source>
        <dbReference type="EMBL" id="RSH78066.1"/>
    </source>
</evidence>
<feature type="transmembrane region" description="Helical" evidence="2">
    <location>
        <begin position="318"/>
        <end position="341"/>
    </location>
</feature>
<keyword evidence="2" id="KW-0812">Transmembrane</keyword>
<feature type="compositionally biased region" description="Polar residues" evidence="1">
    <location>
        <begin position="1"/>
        <end position="12"/>
    </location>
</feature>
<keyword evidence="2" id="KW-0472">Membrane</keyword>
<comment type="caution">
    <text evidence="3">The sequence shown here is derived from an EMBL/GenBank/DDBJ whole genome shotgun (WGS) entry which is preliminary data.</text>
</comment>
<reference evidence="3 4" key="1">
    <citation type="submission" date="2018-11" db="EMBL/GenBank/DDBJ databases">
        <title>Genome sequence of Apiotrichum porosum DSM 27194.</title>
        <authorList>
            <person name="Aliyu H."/>
            <person name="Gorte O."/>
            <person name="Ochsenreither K."/>
        </authorList>
    </citation>
    <scope>NUCLEOTIDE SEQUENCE [LARGE SCALE GENOMIC DNA]</scope>
    <source>
        <strain evidence="3 4">DSM 27194</strain>
    </source>
</reference>
<keyword evidence="2" id="KW-1133">Transmembrane helix</keyword>
<organism evidence="3 4">
    <name type="scientific">Apiotrichum porosum</name>
    <dbReference type="NCBI Taxonomy" id="105984"/>
    <lineage>
        <taxon>Eukaryota</taxon>
        <taxon>Fungi</taxon>
        <taxon>Dikarya</taxon>
        <taxon>Basidiomycota</taxon>
        <taxon>Agaricomycotina</taxon>
        <taxon>Tremellomycetes</taxon>
        <taxon>Trichosporonales</taxon>
        <taxon>Trichosporonaceae</taxon>
        <taxon>Apiotrichum</taxon>
    </lineage>
</organism>
<accession>A0A427XGW8</accession>
<name>A0A427XGW8_9TREE</name>
<feature type="transmembrane region" description="Helical" evidence="2">
    <location>
        <begin position="353"/>
        <end position="375"/>
    </location>
</feature>
<feature type="region of interest" description="Disordered" evidence="1">
    <location>
        <begin position="1"/>
        <end position="26"/>
    </location>
</feature>
<feature type="transmembrane region" description="Helical" evidence="2">
    <location>
        <begin position="247"/>
        <end position="272"/>
    </location>
</feature>